<accession>A0A1S8L917</accession>
<dbReference type="Proteomes" id="UP000190951">
    <property type="component" value="Chromosome"/>
</dbReference>
<dbReference type="KEGG" id="crw:CROST_020220"/>
<evidence type="ECO:0000313" key="2">
    <source>
        <dbReference type="Proteomes" id="UP000190951"/>
    </source>
</evidence>
<dbReference type="EMBL" id="CP096983">
    <property type="protein sequence ID" value="URZ11305.1"/>
    <property type="molecule type" value="Genomic_DNA"/>
</dbReference>
<dbReference type="PANTHER" id="PTHR37166:SF1">
    <property type="entry name" value="PROTEIN FLAG"/>
    <property type="match status" value="1"/>
</dbReference>
<keyword evidence="2" id="KW-1185">Reference proteome</keyword>
<dbReference type="STRING" id="84029.CROST_16470"/>
<name>A0A1S8L917_9CLOT</name>
<evidence type="ECO:0000313" key="1">
    <source>
        <dbReference type="EMBL" id="URZ11305.1"/>
    </source>
</evidence>
<dbReference type="AlphaFoldDB" id="A0A1S8L917"/>
<dbReference type="PANTHER" id="PTHR37166">
    <property type="entry name" value="PROTEIN FLAG"/>
    <property type="match status" value="1"/>
</dbReference>
<dbReference type="InterPro" id="IPR005186">
    <property type="entry name" value="FlaG"/>
</dbReference>
<reference evidence="1 2" key="1">
    <citation type="submission" date="2022-04" db="EMBL/GenBank/DDBJ databases">
        <title>Genome sequence of C. roseum typestrain.</title>
        <authorList>
            <person name="Poehlein A."/>
            <person name="Schoch T."/>
            <person name="Duerre P."/>
            <person name="Daniel R."/>
        </authorList>
    </citation>
    <scope>NUCLEOTIDE SEQUENCE [LARGE SCALE GENOMIC DNA]</scope>
    <source>
        <strain evidence="1 2">DSM 7320</strain>
    </source>
</reference>
<gene>
    <name evidence="1" type="ORF">CROST_020220</name>
</gene>
<sequence>MDISLYCQGGQILETTPVNNEIGQPQRIEVNAVKVDQETENFKSDSEKEAKNTGKNIDKLLRRENTHVEYSVHKVFGDLIIKIVDNDTQKVVQEIPPEKILDMVAKLCEADGVLLDKKV</sequence>
<dbReference type="Gene3D" id="3.30.160.170">
    <property type="entry name" value="FlaG-like"/>
    <property type="match status" value="1"/>
</dbReference>
<dbReference type="RefSeq" id="WP_077834043.1">
    <property type="nucleotide sequence ID" value="NZ_CP096983.1"/>
</dbReference>
<protein>
    <submittedName>
        <fullName evidence="1">Uncharacterized protein</fullName>
    </submittedName>
</protein>
<dbReference type="InterPro" id="IPR035924">
    <property type="entry name" value="FlaG-like_sf"/>
</dbReference>
<dbReference type="SUPFAM" id="SSF160214">
    <property type="entry name" value="FlaG-like"/>
    <property type="match status" value="1"/>
</dbReference>
<dbReference type="Pfam" id="PF03646">
    <property type="entry name" value="FlaG"/>
    <property type="match status" value="1"/>
</dbReference>
<organism evidence="1 2">
    <name type="scientific">Clostridium felsineum</name>
    <dbReference type="NCBI Taxonomy" id="36839"/>
    <lineage>
        <taxon>Bacteria</taxon>
        <taxon>Bacillati</taxon>
        <taxon>Bacillota</taxon>
        <taxon>Clostridia</taxon>
        <taxon>Eubacteriales</taxon>
        <taxon>Clostridiaceae</taxon>
        <taxon>Clostridium</taxon>
    </lineage>
</organism>
<proteinExistence type="predicted"/>